<comment type="similarity">
    <text evidence="6">Belongs to the NDUFAF6 family.</text>
</comment>
<dbReference type="InterPro" id="IPR008949">
    <property type="entry name" value="Isoprenoid_synthase_dom_sf"/>
</dbReference>
<dbReference type="GO" id="GO:0032981">
    <property type="term" value="P:mitochondrial respiratory chain complex I assembly"/>
    <property type="evidence" value="ECO:0000318"/>
    <property type="project" value="GO_Central"/>
</dbReference>
<dbReference type="RefSeq" id="XP_002293152.1">
    <property type="nucleotide sequence ID" value="XM_002293116.1"/>
</dbReference>
<evidence type="ECO:0000313" key="8">
    <source>
        <dbReference type="EMBL" id="EED89613.1"/>
    </source>
</evidence>
<dbReference type="PANTHER" id="PTHR21181">
    <property type="match status" value="1"/>
</dbReference>
<dbReference type="EMBL" id="CM000647">
    <property type="protein sequence ID" value="EED89613.1"/>
    <property type="molecule type" value="Genomic_DNA"/>
</dbReference>
<dbReference type="InParanoid" id="B8CA37"/>
<sequence length="328" mass="36531">MPSSAREAFFALRAFNVEIASIKDSSMLMGGRSRGRRDTDGEGEGMGDSSLASRLRMQWWRDGIAEVYDDMDTTDDLQQKQSSQDPILRSLTSSRKLNPTLRSLTQAIHTHQLTHRFLRRMMEAREKDLEVMQYERYRDVAQYGEDTVSSVLYLSLECVGVRDDQSDLVASDIGVGLGLITSLRSTAFRATQGECSVPFDLATKHSVTMDTIWSAWNASNNDIVTENEESKSAQEALRDTTRELAAMAAFHLHRARENQGTVPKEGRPCLLPAVCGLQYLNALEACNFDVLHPSLVGSSEGDGDVGVDRSRRLNLMLLLGRAWLTGTF</sequence>
<dbReference type="STRING" id="35128.B8CA37"/>
<organism evidence="8 9">
    <name type="scientific">Thalassiosira pseudonana</name>
    <name type="common">Marine diatom</name>
    <name type="synonym">Cyclotella nana</name>
    <dbReference type="NCBI Taxonomy" id="35128"/>
    <lineage>
        <taxon>Eukaryota</taxon>
        <taxon>Sar</taxon>
        <taxon>Stramenopiles</taxon>
        <taxon>Ochrophyta</taxon>
        <taxon>Bacillariophyta</taxon>
        <taxon>Coscinodiscophyceae</taxon>
        <taxon>Thalassiosirophycidae</taxon>
        <taxon>Thalassiosirales</taxon>
        <taxon>Thalassiosiraceae</taxon>
        <taxon>Thalassiosira</taxon>
    </lineage>
</organism>
<evidence type="ECO:0000313" key="9">
    <source>
        <dbReference type="Proteomes" id="UP000001449"/>
    </source>
</evidence>
<evidence type="ECO:0000256" key="1">
    <source>
        <dbReference type="ARBA" id="ARBA00004273"/>
    </source>
</evidence>
<dbReference type="Proteomes" id="UP000001449">
    <property type="component" value="Chromosome 12"/>
</dbReference>
<evidence type="ECO:0000256" key="5">
    <source>
        <dbReference type="ARBA" id="ARBA00023136"/>
    </source>
</evidence>
<dbReference type="SUPFAM" id="SSF48576">
    <property type="entry name" value="Terpenoid synthases"/>
    <property type="match status" value="1"/>
</dbReference>
<evidence type="ECO:0000256" key="2">
    <source>
        <dbReference type="ARBA" id="ARBA00022792"/>
    </source>
</evidence>
<dbReference type="GO" id="GO:0005743">
    <property type="term" value="C:mitochondrial inner membrane"/>
    <property type="evidence" value="ECO:0007669"/>
    <property type="project" value="UniProtKB-SubCell"/>
</dbReference>
<dbReference type="AlphaFoldDB" id="B8CA37"/>
<dbReference type="PANTHER" id="PTHR21181:SF13">
    <property type="entry name" value="NADH DEHYDROGENASE (UBIQUINONE) COMPLEX I, ASSEMBLY FACTOR 6"/>
    <property type="match status" value="1"/>
</dbReference>
<dbReference type="eggNOG" id="KOG4411">
    <property type="taxonomic scope" value="Eukaryota"/>
</dbReference>
<dbReference type="Gene3D" id="1.10.600.10">
    <property type="entry name" value="Farnesyl Diphosphate Synthase"/>
    <property type="match status" value="1"/>
</dbReference>
<dbReference type="PaxDb" id="35128-Thaps9002"/>
<keyword evidence="9" id="KW-1185">Reference proteome</keyword>
<gene>
    <name evidence="8" type="ORF">THAPSDRAFT_9002</name>
</gene>
<dbReference type="KEGG" id="tps:THAPSDRAFT_9002"/>
<comment type="subcellular location">
    <subcellularLocation>
        <location evidence="1">Mitochondrion inner membrane</location>
    </subcellularLocation>
</comment>
<evidence type="ECO:0000256" key="6">
    <source>
        <dbReference type="ARBA" id="ARBA00038273"/>
    </source>
</evidence>
<reference evidence="8 9" key="2">
    <citation type="journal article" date="2008" name="Nature">
        <title>The Phaeodactylum genome reveals the evolutionary history of diatom genomes.</title>
        <authorList>
            <person name="Bowler C."/>
            <person name="Allen A.E."/>
            <person name="Badger J.H."/>
            <person name="Grimwood J."/>
            <person name="Jabbari K."/>
            <person name="Kuo A."/>
            <person name="Maheswari U."/>
            <person name="Martens C."/>
            <person name="Maumus F."/>
            <person name="Otillar R.P."/>
            <person name="Rayko E."/>
            <person name="Salamov A."/>
            <person name="Vandepoele K."/>
            <person name="Beszteri B."/>
            <person name="Gruber A."/>
            <person name="Heijde M."/>
            <person name="Katinka M."/>
            <person name="Mock T."/>
            <person name="Valentin K."/>
            <person name="Verret F."/>
            <person name="Berges J.A."/>
            <person name="Brownlee C."/>
            <person name="Cadoret J.P."/>
            <person name="Chiovitti A."/>
            <person name="Choi C.J."/>
            <person name="Coesel S."/>
            <person name="De Martino A."/>
            <person name="Detter J.C."/>
            <person name="Durkin C."/>
            <person name="Falciatore A."/>
            <person name="Fournet J."/>
            <person name="Haruta M."/>
            <person name="Huysman M.J."/>
            <person name="Jenkins B.D."/>
            <person name="Jiroutova K."/>
            <person name="Jorgensen R.E."/>
            <person name="Joubert Y."/>
            <person name="Kaplan A."/>
            <person name="Kroger N."/>
            <person name="Kroth P.G."/>
            <person name="La Roche J."/>
            <person name="Lindquist E."/>
            <person name="Lommer M."/>
            <person name="Martin-Jezequel V."/>
            <person name="Lopez P.J."/>
            <person name="Lucas S."/>
            <person name="Mangogna M."/>
            <person name="McGinnis K."/>
            <person name="Medlin L.K."/>
            <person name="Montsant A."/>
            <person name="Oudot-Le Secq M.P."/>
            <person name="Napoli C."/>
            <person name="Obornik M."/>
            <person name="Parker M.S."/>
            <person name="Petit J.L."/>
            <person name="Porcel B.M."/>
            <person name="Poulsen N."/>
            <person name="Robison M."/>
            <person name="Rychlewski L."/>
            <person name="Rynearson T.A."/>
            <person name="Schmutz J."/>
            <person name="Shapiro H."/>
            <person name="Siaut M."/>
            <person name="Stanley M."/>
            <person name="Sussman M.R."/>
            <person name="Taylor A.R."/>
            <person name="Vardi A."/>
            <person name="von Dassow P."/>
            <person name="Vyverman W."/>
            <person name="Willis A."/>
            <person name="Wyrwicz L.S."/>
            <person name="Rokhsar D.S."/>
            <person name="Weissenbach J."/>
            <person name="Armbrust E.V."/>
            <person name="Green B.R."/>
            <person name="Van de Peer Y."/>
            <person name="Grigoriev I.V."/>
        </authorList>
    </citation>
    <scope>NUCLEOTIDE SEQUENCE [LARGE SCALE GENOMIC DNA]</scope>
    <source>
        <strain evidence="8 9">CCMP1335</strain>
    </source>
</reference>
<dbReference type="GO" id="GO:0005739">
    <property type="term" value="C:mitochondrion"/>
    <property type="evidence" value="ECO:0000318"/>
    <property type="project" value="GO_Central"/>
</dbReference>
<dbReference type="InterPro" id="IPR002060">
    <property type="entry name" value="Squ/phyt_synthse"/>
</dbReference>
<protein>
    <recommendedName>
        <fullName evidence="10">Phytoene synthase</fullName>
    </recommendedName>
</protein>
<name>B8CA37_THAPS</name>
<evidence type="ECO:0000256" key="3">
    <source>
        <dbReference type="ARBA" id="ARBA00022946"/>
    </source>
</evidence>
<reference evidence="8 9" key="1">
    <citation type="journal article" date="2004" name="Science">
        <title>The genome of the diatom Thalassiosira pseudonana: ecology, evolution, and metabolism.</title>
        <authorList>
            <person name="Armbrust E.V."/>
            <person name="Berges J.A."/>
            <person name="Bowler C."/>
            <person name="Green B.R."/>
            <person name="Martinez D."/>
            <person name="Putnam N.H."/>
            <person name="Zhou S."/>
            <person name="Allen A.E."/>
            <person name="Apt K.E."/>
            <person name="Bechner M."/>
            <person name="Brzezinski M.A."/>
            <person name="Chaal B.K."/>
            <person name="Chiovitti A."/>
            <person name="Davis A.K."/>
            <person name="Demarest M.S."/>
            <person name="Detter J.C."/>
            <person name="Glavina T."/>
            <person name="Goodstein D."/>
            <person name="Hadi M.Z."/>
            <person name="Hellsten U."/>
            <person name="Hildebrand M."/>
            <person name="Jenkins B.D."/>
            <person name="Jurka J."/>
            <person name="Kapitonov V.V."/>
            <person name="Kroger N."/>
            <person name="Lau W.W."/>
            <person name="Lane T.W."/>
            <person name="Larimer F.W."/>
            <person name="Lippmeier J.C."/>
            <person name="Lucas S."/>
            <person name="Medina M."/>
            <person name="Montsant A."/>
            <person name="Obornik M."/>
            <person name="Parker M.S."/>
            <person name="Palenik B."/>
            <person name="Pazour G.J."/>
            <person name="Richardson P.M."/>
            <person name="Rynearson T.A."/>
            <person name="Saito M.A."/>
            <person name="Schwartz D.C."/>
            <person name="Thamatrakoln K."/>
            <person name="Valentin K."/>
            <person name="Vardi A."/>
            <person name="Wilkerson F.P."/>
            <person name="Rokhsar D.S."/>
        </authorList>
    </citation>
    <scope>NUCLEOTIDE SEQUENCE [LARGE SCALE GENOMIC DNA]</scope>
    <source>
        <strain evidence="8 9">CCMP1335</strain>
    </source>
</reference>
<feature type="region of interest" description="Disordered" evidence="7">
    <location>
        <begin position="27"/>
        <end position="49"/>
    </location>
</feature>
<evidence type="ECO:0000256" key="7">
    <source>
        <dbReference type="SAM" id="MobiDB-lite"/>
    </source>
</evidence>
<dbReference type="OMA" id="MINAREQ"/>
<dbReference type="Pfam" id="PF00494">
    <property type="entry name" value="SQS_PSY"/>
    <property type="match status" value="1"/>
</dbReference>
<dbReference type="HOGENOM" id="CLU_037269_6_0_1"/>
<proteinExistence type="inferred from homology"/>
<keyword evidence="4" id="KW-0496">Mitochondrion</keyword>
<evidence type="ECO:0000256" key="4">
    <source>
        <dbReference type="ARBA" id="ARBA00023128"/>
    </source>
</evidence>
<keyword evidence="5" id="KW-0472">Membrane</keyword>
<dbReference type="GeneID" id="7449392"/>
<evidence type="ECO:0008006" key="10">
    <source>
        <dbReference type="Google" id="ProtNLM"/>
    </source>
</evidence>
<keyword evidence="3" id="KW-0809">Transit peptide</keyword>
<accession>B8CA37</accession>
<keyword evidence="2" id="KW-0999">Mitochondrion inner membrane</keyword>